<evidence type="ECO:0000313" key="4">
    <source>
        <dbReference type="Proteomes" id="UP000006437"/>
    </source>
</evidence>
<dbReference type="Gene3D" id="1.10.260.40">
    <property type="entry name" value="lambda repressor-like DNA-binding domains"/>
    <property type="match status" value="1"/>
</dbReference>
<dbReference type="PANTHER" id="PTHR46797:SF1">
    <property type="entry name" value="METHYLPHOSPHONATE SYNTHASE"/>
    <property type="match status" value="1"/>
</dbReference>
<sequence length="66" mass="7429">MNNRLKEIRKELNLTQQELADKANISRATIISIENQESPVKSDTIANIVKATGVPANRIFFDFDVV</sequence>
<reference evidence="3 4" key="1">
    <citation type="submission" date="2011-08" db="EMBL/GenBank/DDBJ databases">
        <title>The Genome Sequence of Eubacteriaceae bacterium ACC19a.</title>
        <authorList>
            <consortium name="The Broad Institute Genome Sequencing Platform"/>
            <person name="Earl A."/>
            <person name="Ward D."/>
            <person name="Feldgarden M."/>
            <person name="Gevers D."/>
            <person name="Sizova M."/>
            <person name="Hazen A."/>
            <person name="Epstein S."/>
            <person name="Young S.K."/>
            <person name="Zeng Q."/>
            <person name="Gargeya S."/>
            <person name="Fitzgerald M."/>
            <person name="Haas B."/>
            <person name="Abouelleil A."/>
            <person name="Alvarado L."/>
            <person name="Arachchi H.M."/>
            <person name="Berlin A."/>
            <person name="Brown A."/>
            <person name="Chapman S.B."/>
            <person name="Chen Z."/>
            <person name="Dunbar C."/>
            <person name="Freedman E."/>
            <person name="Gearin G."/>
            <person name="Gellesch M."/>
            <person name="Goldberg J."/>
            <person name="Griggs A."/>
            <person name="Gujja S."/>
            <person name="Heiman D."/>
            <person name="Howarth C."/>
            <person name="Larson L."/>
            <person name="Lui A."/>
            <person name="MacDonald P.J.P."/>
            <person name="Montmayeur A."/>
            <person name="Murphy C."/>
            <person name="Neiman D."/>
            <person name="Pearson M."/>
            <person name="Priest M."/>
            <person name="Roberts A."/>
            <person name="Saif S."/>
            <person name="Shea T."/>
            <person name="Shenoy N."/>
            <person name="Sisk P."/>
            <person name="Stolte C."/>
            <person name="Sykes S."/>
            <person name="Wortman J."/>
            <person name="Nusbaum C."/>
            <person name="Birren B."/>
        </authorList>
    </citation>
    <scope>NUCLEOTIDE SEQUENCE [LARGE SCALE GENOMIC DNA]</scope>
    <source>
        <strain evidence="3 4">ACC19a</strain>
    </source>
</reference>
<organism evidence="3 4">
    <name type="scientific">Peptoanaerobacter stomatis</name>
    <dbReference type="NCBI Taxonomy" id="796937"/>
    <lineage>
        <taxon>Bacteria</taxon>
        <taxon>Bacillati</taxon>
        <taxon>Bacillota</taxon>
        <taxon>Clostridia</taxon>
        <taxon>Peptostreptococcales</taxon>
        <taxon>Filifactoraceae</taxon>
        <taxon>Peptoanaerobacter</taxon>
    </lineage>
</organism>
<dbReference type="RefSeq" id="WP_009524699.1">
    <property type="nucleotide sequence ID" value="NZ_JH414547.1"/>
</dbReference>
<dbReference type="PANTHER" id="PTHR46797">
    <property type="entry name" value="HTH-TYPE TRANSCRIPTIONAL REGULATOR"/>
    <property type="match status" value="1"/>
</dbReference>
<evidence type="ECO:0000313" key="3">
    <source>
        <dbReference type="EMBL" id="EHL13162.1"/>
    </source>
</evidence>
<feature type="domain" description="HTH cro/C1-type" evidence="2">
    <location>
        <begin position="5"/>
        <end position="59"/>
    </location>
</feature>
<accession>G9X239</accession>
<dbReference type="CDD" id="cd00093">
    <property type="entry name" value="HTH_XRE"/>
    <property type="match status" value="1"/>
</dbReference>
<dbReference type="SUPFAM" id="SSF47413">
    <property type="entry name" value="lambda repressor-like DNA-binding domains"/>
    <property type="match status" value="1"/>
</dbReference>
<dbReference type="EMBL" id="AFZE01000045">
    <property type="protein sequence ID" value="EHL13162.1"/>
    <property type="molecule type" value="Genomic_DNA"/>
</dbReference>
<dbReference type="Proteomes" id="UP000006437">
    <property type="component" value="Unassembled WGS sequence"/>
</dbReference>
<comment type="caution">
    <text evidence="3">The sequence shown here is derived from an EMBL/GenBank/DDBJ whole genome shotgun (WGS) entry which is preliminary data.</text>
</comment>
<name>G9X239_9FIRM</name>
<dbReference type="GO" id="GO:0003677">
    <property type="term" value="F:DNA binding"/>
    <property type="evidence" value="ECO:0007669"/>
    <property type="project" value="UniProtKB-KW"/>
</dbReference>
<proteinExistence type="predicted"/>
<evidence type="ECO:0000256" key="1">
    <source>
        <dbReference type="ARBA" id="ARBA00023125"/>
    </source>
</evidence>
<dbReference type="GO" id="GO:0005829">
    <property type="term" value="C:cytosol"/>
    <property type="evidence" value="ECO:0007669"/>
    <property type="project" value="TreeGrafter"/>
</dbReference>
<dbReference type="PROSITE" id="PS50943">
    <property type="entry name" value="HTH_CROC1"/>
    <property type="match status" value="1"/>
</dbReference>
<dbReference type="Pfam" id="PF01381">
    <property type="entry name" value="HTH_3"/>
    <property type="match status" value="1"/>
</dbReference>
<dbReference type="InterPro" id="IPR010982">
    <property type="entry name" value="Lambda_DNA-bd_dom_sf"/>
</dbReference>
<keyword evidence="1" id="KW-0238">DNA-binding</keyword>
<gene>
    <name evidence="3" type="ORF">HMPREF9629_00462</name>
</gene>
<dbReference type="AlphaFoldDB" id="G9X239"/>
<dbReference type="InterPro" id="IPR001387">
    <property type="entry name" value="Cro/C1-type_HTH"/>
</dbReference>
<dbReference type="InterPro" id="IPR050807">
    <property type="entry name" value="TransReg_Diox_bact_type"/>
</dbReference>
<dbReference type="HOGENOM" id="CLU_066192_44_1_9"/>
<dbReference type="BioCyc" id="EBAC796937-HMP:GMGH-463-MONOMER"/>
<dbReference type="GO" id="GO:0003700">
    <property type="term" value="F:DNA-binding transcription factor activity"/>
    <property type="evidence" value="ECO:0007669"/>
    <property type="project" value="TreeGrafter"/>
</dbReference>
<evidence type="ECO:0000259" key="2">
    <source>
        <dbReference type="PROSITE" id="PS50943"/>
    </source>
</evidence>
<dbReference type="SMART" id="SM00530">
    <property type="entry name" value="HTH_XRE"/>
    <property type="match status" value="1"/>
</dbReference>
<protein>
    <recommendedName>
        <fullName evidence="2">HTH cro/C1-type domain-containing protein</fullName>
    </recommendedName>
</protein>